<accession>A0ABS1JE79</accession>
<organism evidence="1 2">
    <name type="scientific">Tumebacillus amylolyticus</name>
    <dbReference type="NCBI Taxonomy" id="2801339"/>
    <lineage>
        <taxon>Bacteria</taxon>
        <taxon>Bacillati</taxon>
        <taxon>Bacillota</taxon>
        <taxon>Bacilli</taxon>
        <taxon>Bacillales</taxon>
        <taxon>Alicyclobacillaceae</taxon>
        <taxon>Tumebacillus</taxon>
    </lineage>
</organism>
<dbReference type="EMBL" id="JAEQNB010000006">
    <property type="protein sequence ID" value="MBL0388597.1"/>
    <property type="molecule type" value="Genomic_DNA"/>
</dbReference>
<name>A0ABS1JE79_9BACL</name>
<sequence length="62" mass="7446">MNRQSAELLNYDKAWEVSMPLPKLNQAKQYKRILRALGHESAEPEEVQDGWIVRWRPKRRRA</sequence>
<dbReference type="RefSeq" id="WP_201637558.1">
    <property type="nucleotide sequence ID" value="NZ_JAEQNB010000006.1"/>
</dbReference>
<dbReference type="Proteomes" id="UP000602284">
    <property type="component" value="Unassembled WGS sequence"/>
</dbReference>
<protein>
    <submittedName>
        <fullName evidence="1">Uncharacterized protein</fullName>
    </submittedName>
</protein>
<comment type="caution">
    <text evidence="1">The sequence shown here is derived from an EMBL/GenBank/DDBJ whole genome shotgun (WGS) entry which is preliminary data.</text>
</comment>
<evidence type="ECO:0000313" key="2">
    <source>
        <dbReference type="Proteomes" id="UP000602284"/>
    </source>
</evidence>
<keyword evidence="2" id="KW-1185">Reference proteome</keyword>
<reference evidence="1 2" key="1">
    <citation type="submission" date="2021-01" db="EMBL/GenBank/DDBJ databases">
        <title>Tumebacillus sp. strain ITR2 16S ribosomal RNA gene Genome sequencing and assembly.</title>
        <authorList>
            <person name="Kang M."/>
        </authorList>
    </citation>
    <scope>NUCLEOTIDE SEQUENCE [LARGE SCALE GENOMIC DNA]</scope>
    <source>
        <strain evidence="1 2">ITR2</strain>
    </source>
</reference>
<proteinExistence type="predicted"/>
<evidence type="ECO:0000313" key="1">
    <source>
        <dbReference type="EMBL" id="MBL0388597.1"/>
    </source>
</evidence>
<gene>
    <name evidence="1" type="ORF">JJB07_18490</name>
</gene>